<dbReference type="RefSeq" id="WP_015927652.1">
    <property type="nucleotide sequence ID" value="NC_011894.1"/>
</dbReference>
<dbReference type="Proteomes" id="UP000008207">
    <property type="component" value="Chromosome"/>
</dbReference>
<dbReference type="EMBL" id="CP001349">
    <property type="protein sequence ID" value="ACL55953.1"/>
    <property type="molecule type" value="Genomic_DNA"/>
</dbReference>
<dbReference type="OrthoDB" id="8349179at2"/>
<organism evidence="2 3">
    <name type="scientific">Methylobacterium nodulans (strain LMG 21967 / CNCM I-2342 / ORS 2060)</name>
    <dbReference type="NCBI Taxonomy" id="460265"/>
    <lineage>
        <taxon>Bacteria</taxon>
        <taxon>Pseudomonadati</taxon>
        <taxon>Pseudomonadota</taxon>
        <taxon>Alphaproteobacteria</taxon>
        <taxon>Hyphomicrobiales</taxon>
        <taxon>Methylobacteriaceae</taxon>
        <taxon>Methylobacterium</taxon>
    </lineage>
</organism>
<evidence type="ECO:0000313" key="2">
    <source>
        <dbReference type="EMBL" id="ACL55953.1"/>
    </source>
</evidence>
<dbReference type="HOGENOM" id="CLU_000445_103_6_5"/>
<feature type="domain" description="HTH luxR-type" evidence="1">
    <location>
        <begin position="2"/>
        <end position="67"/>
    </location>
</feature>
<proteinExistence type="predicted"/>
<dbReference type="PROSITE" id="PS50043">
    <property type="entry name" value="HTH_LUXR_2"/>
    <property type="match status" value="1"/>
</dbReference>
<dbReference type="KEGG" id="mno:Mnod_0936"/>
<evidence type="ECO:0000259" key="1">
    <source>
        <dbReference type="PROSITE" id="PS50043"/>
    </source>
</evidence>
<dbReference type="STRING" id="460265.Mnod_0936"/>
<dbReference type="Gene3D" id="1.10.10.10">
    <property type="entry name" value="Winged helix-like DNA-binding domain superfamily/Winged helix DNA-binding domain"/>
    <property type="match status" value="1"/>
</dbReference>
<dbReference type="eggNOG" id="COG2197">
    <property type="taxonomic scope" value="Bacteria"/>
</dbReference>
<protein>
    <submittedName>
        <fullName evidence="2">Transcriptional regulator, LuxR family</fullName>
    </submittedName>
</protein>
<dbReference type="InterPro" id="IPR016032">
    <property type="entry name" value="Sig_transdc_resp-reg_C-effctor"/>
</dbReference>
<dbReference type="SMART" id="SM00421">
    <property type="entry name" value="HTH_LUXR"/>
    <property type="match status" value="1"/>
</dbReference>
<dbReference type="GO" id="GO:0006355">
    <property type="term" value="P:regulation of DNA-templated transcription"/>
    <property type="evidence" value="ECO:0007669"/>
    <property type="project" value="InterPro"/>
</dbReference>
<reference evidence="2 3" key="1">
    <citation type="submission" date="2009-01" db="EMBL/GenBank/DDBJ databases">
        <title>Complete sequence of chromosome of Methylobacterium nodulans ORS 2060.</title>
        <authorList>
            <consortium name="US DOE Joint Genome Institute"/>
            <person name="Lucas S."/>
            <person name="Copeland A."/>
            <person name="Lapidus A."/>
            <person name="Glavina del Rio T."/>
            <person name="Dalin E."/>
            <person name="Tice H."/>
            <person name="Bruce D."/>
            <person name="Goodwin L."/>
            <person name="Pitluck S."/>
            <person name="Sims D."/>
            <person name="Brettin T."/>
            <person name="Detter J.C."/>
            <person name="Han C."/>
            <person name="Larimer F."/>
            <person name="Land M."/>
            <person name="Hauser L."/>
            <person name="Kyrpides N."/>
            <person name="Ivanova N."/>
            <person name="Marx C.J."/>
            <person name="Richardson P."/>
        </authorList>
    </citation>
    <scope>NUCLEOTIDE SEQUENCE [LARGE SCALE GENOMIC DNA]</scope>
    <source>
        <strain evidence="3">LMG 21967 / CNCM I-2342 / ORS 2060</strain>
    </source>
</reference>
<dbReference type="Pfam" id="PF00196">
    <property type="entry name" value="GerE"/>
    <property type="match status" value="1"/>
</dbReference>
<sequence length="70" mass="7578">MAQSHEGNLTKPEVAVLQRACNGMTDEEIAADLELDFAQVESMLGSAKEKLKAADRTHAVANALRKRLIA</sequence>
<dbReference type="SUPFAM" id="SSF46894">
    <property type="entry name" value="C-terminal effector domain of the bipartite response regulators"/>
    <property type="match status" value="1"/>
</dbReference>
<accession>B8IHR5</accession>
<dbReference type="AlphaFoldDB" id="B8IHR5"/>
<dbReference type="InterPro" id="IPR036388">
    <property type="entry name" value="WH-like_DNA-bd_sf"/>
</dbReference>
<name>B8IHR5_METNO</name>
<dbReference type="GO" id="GO:0003677">
    <property type="term" value="F:DNA binding"/>
    <property type="evidence" value="ECO:0007669"/>
    <property type="project" value="InterPro"/>
</dbReference>
<evidence type="ECO:0000313" key="3">
    <source>
        <dbReference type="Proteomes" id="UP000008207"/>
    </source>
</evidence>
<keyword evidence="3" id="KW-1185">Reference proteome</keyword>
<dbReference type="InterPro" id="IPR000792">
    <property type="entry name" value="Tscrpt_reg_LuxR_C"/>
</dbReference>
<gene>
    <name evidence="2" type="ordered locus">Mnod_0936</name>
</gene>